<name>A0A382PWV5_9ZZZZ</name>
<dbReference type="AlphaFoldDB" id="A0A382PWV5"/>
<reference evidence="1" key="1">
    <citation type="submission" date="2018-05" db="EMBL/GenBank/DDBJ databases">
        <authorList>
            <person name="Lanie J.A."/>
            <person name="Ng W.-L."/>
            <person name="Kazmierczak K.M."/>
            <person name="Andrzejewski T.M."/>
            <person name="Davidsen T.M."/>
            <person name="Wayne K.J."/>
            <person name="Tettelin H."/>
            <person name="Glass J.I."/>
            <person name="Rusch D."/>
            <person name="Podicherti R."/>
            <person name="Tsui H.-C.T."/>
            <person name="Winkler M.E."/>
        </authorList>
    </citation>
    <scope>NUCLEOTIDE SEQUENCE</scope>
</reference>
<dbReference type="EMBL" id="UINC01109965">
    <property type="protein sequence ID" value="SVC77155.1"/>
    <property type="molecule type" value="Genomic_DNA"/>
</dbReference>
<gene>
    <name evidence="1" type="ORF">METZ01_LOCUS330009</name>
</gene>
<feature type="non-terminal residue" evidence="1">
    <location>
        <position position="57"/>
    </location>
</feature>
<sequence>MPNKLLLIFAPLLSSYLQVAGNQHLFLAHNRDAALVSYAIDPEEGTLKKHSTLELTG</sequence>
<evidence type="ECO:0000313" key="1">
    <source>
        <dbReference type="EMBL" id="SVC77155.1"/>
    </source>
</evidence>
<proteinExistence type="predicted"/>
<organism evidence="1">
    <name type="scientific">marine metagenome</name>
    <dbReference type="NCBI Taxonomy" id="408172"/>
    <lineage>
        <taxon>unclassified sequences</taxon>
        <taxon>metagenomes</taxon>
        <taxon>ecological metagenomes</taxon>
    </lineage>
</organism>
<protein>
    <submittedName>
        <fullName evidence="1">Uncharacterized protein</fullName>
    </submittedName>
</protein>
<accession>A0A382PWV5</accession>